<keyword evidence="2" id="KW-1185">Reference proteome</keyword>
<protein>
    <submittedName>
        <fullName evidence="1">Uncharacterized protein</fullName>
    </submittedName>
</protein>
<organism evidence="1 2">
    <name type="scientific">Serratia phage vB_SmaM_ 2050HW</name>
    <dbReference type="NCBI Taxonomy" id="2024252"/>
    <lineage>
        <taxon>Viruses</taxon>
        <taxon>Duplodnaviria</taxon>
        <taxon>Heunggongvirae</taxon>
        <taxon>Uroviricota</taxon>
        <taxon>Caudoviricetes</taxon>
        <taxon>Chimalliviridae</taxon>
        <taxon>Moabitevirus</taxon>
        <taxon>Moabitevirus mv2050HW</taxon>
    </lineage>
</organism>
<sequence>MTLLARYIKANEPAPKVDKDEEFIEKVKLNASLVVIGYVTDIYESAKKLIDEKSNPLYWTMSVNEEKNELTAKSRNTFKREGITFDVEIIIVSQPDKESLIVKYGFDDEKVKYIVQYYSADIEALIESTLAMSNYNFSNVEIEFPS</sequence>
<accession>A0A289Z7H3</accession>
<proteinExistence type="predicted"/>
<dbReference type="Proteomes" id="UP000223363">
    <property type="component" value="Segment"/>
</dbReference>
<name>A0A289Z7H3_9CAUD</name>
<reference evidence="2" key="1">
    <citation type="submission" date="2017-06" db="EMBL/GenBank/DDBJ databases">
        <authorList>
            <person name="Zhao X."/>
        </authorList>
    </citation>
    <scope>NUCLEOTIDE SEQUENCE [LARGE SCALE GENOMIC DNA]</scope>
</reference>
<evidence type="ECO:0000313" key="1">
    <source>
        <dbReference type="EMBL" id="ATA65505.1"/>
    </source>
</evidence>
<gene>
    <name evidence="1" type="ORF">2050HW_00170</name>
</gene>
<evidence type="ECO:0000313" key="2">
    <source>
        <dbReference type="Proteomes" id="UP000223363"/>
    </source>
</evidence>
<dbReference type="EMBL" id="MF285618">
    <property type="protein sequence ID" value="ATA65505.1"/>
    <property type="molecule type" value="Genomic_DNA"/>
</dbReference>